<dbReference type="OrthoDB" id="2365484at2759"/>
<name>A0A7R8WYM2_9CRUS</name>
<dbReference type="GO" id="GO:1990904">
    <property type="term" value="C:ribonucleoprotein complex"/>
    <property type="evidence" value="ECO:0007669"/>
    <property type="project" value="UniProtKB-KW"/>
</dbReference>
<sequence>MGKIMKPGKVVLLLGGRYAGRKAIIVKNNDEGSSDRQYGHALVAGIDRYPKKVTRRMSKKKISKRSKIKPFIKVVNYTHLMPTRYSADINFEKNVVNKEALKDPVKRRKARFAVKQVLEERYKTGKTRWFFTKLRF</sequence>
<dbReference type="PANTHER" id="PTHR10497">
    <property type="entry name" value="60S RIBOSOMAL PROTEIN L27"/>
    <property type="match status" value="1"/>
</dbReference>
<evidence type="ECO:0000256" key="2">
    <source>
        <dbReference type="ARBA" id="ARBA00022980"/>
    </source>
</evidence>
<dbReference type="Gene3D" id="2.30.30.770">
    <property type="match status" value="1"/>
</dbReference>
<dbReference type="EMBL" id="LR899564">
    <property type="protein sequence ID" value="CAD7240638.1"/>
    <property type="molecule type" value="Genomic_DNA"/>
</dbReference>
<keyword evidence="8" id="KW-1185">Reference proteome</keyword>
<dbReference type="GO" id="GO:0003735">
    <property type="term" value="F:structural constituent of ribosome"/>
    <property type="evidence" value="ECO:0007669"/>
    <property type="project" value="InterPro"/>
</dbReference>
<dbReference type="InterPro" id="IPR041991">
    <property type="entry name" value="Ribosomal_eL27_KOW"/>
</dbReference>
<comment type="similarity">
    <text evidence="1">Belongs to the eukaryotic ribosomal protein eL27 family.</text>
</comment>
<dbReference type="InterPro" id="IPR008991">
    <property type="entry name" value="Translation_prot_SH3-like_sf"/>
</dbReference>
<keyword evidence="2" id="KW-0689">Ribosomal protein</keyword>
<dbReference type="InterPro" id="IPR001141">
    <property type="entry name" value="Ribosomal_eL27"/>
</dbReference>
<evidence type="ECO:0000259" key="6">
    <source>
        <dbReference type="Pfam" id="PF00467"/>
    </source>
</evidence>
<dbReference type="EMBL" id="CAJPEV010000047">
    <property type="protein sequence ID" value="CAG0879575.1"/>
    <property type="molecule type" value="Genomic_DNA"/>
</dbReference>
<evidence type="ECO:0000256" key="4">
    <source>
        <dbReference type="ARBA" id="ARBA00035224"/>
    </source>
</evidence>
<dbReference type="Pfam" id="PF01777">
    <property type="entry name" value="Ribosomal_L27e"/>
    <property type="match status" value="1"/>
</dbReference>
<dbReference type="FunFam" id="2.30.30.770:FF:000001">
    <property type="entry name" value="60S ribosomal protein L27"/>
    <property type="match status" value="1"/>
</dbReference>
<dbReference type="InterPro" id="IPR038655">
    <property type="entry name" value="Ribosomal_eL27_sf"/>
</dbReference>
<evidence type="ECO:0000256" key="3">
    <source>
        <dbReference type="ARBA" id="ARBA00023274"/>
    </source>
</evidence>
<evidence type="ECO:0000256" key="1">
    <source>
        <dbReference type="ARBA" id="ARBA00009124"/>
    </source>
</evidence>
<dbReference type="Pfam" id="PF00467">
    <property type="entry name" value="KOW"/>
    <property type="match status" value="1"/>
</dbReference>
<gene>
    <name evidence="7" type="ORF">DSTB1V02_LOCUS657</name>
</gene>
<proteinExistence type="inferred from homology"/>
<dbReference type="Proteomes" id="UP000677054">
    <property type="component" value="Unassembled WGS sequence"/>
</dbReference>
<dbReference type="InterPro" id="IPR005824">
    <property type="entry name" value="KOW"/>
</dbReference>
<accession>A0A7R8WYM2</accession>
<dbReference type="CDD" id="cd06090">
    <property type="entry name" value="KOW_RPL27"/>
    <property type="match status" value="1"/>
</dbReference>
<keyword evidence="3" id="KW-0687">Ribonucleoprotein</keyword>
<dbReference type="GO" id="GO:0005840">
    <property type="term" value="C:ribosome"/>
    <property type="evidence" value="ECO:0007669"/>
    <property type="project" value="UniProtKB-KW"/>
</dbReference>
<evidence type="ECO:0000256" key="5">
    <source>
        <dbReference type="ARBA" id="ARBA00035329"/>
    </source>
</evidence>
<dbReference type="GO" id="GO:0006412">
    <property type="term" value="P:translation"/>
    <property type="evidence" value="ECO:0007669"/>
    <property type="project" value="InterPro"/>
</dbReference>
<dbReference type="SUPFAM" id="SSF50104">
    <property type="entry name" value="Translation proteins SH3-like domain"/>
    <property type="match status" value="1"/>
</dbReference>
<evidence type="ECO:0000313" key="7">
    <source>
        <dbReference type="EMBL" id="CAD7240638.1"/>
    </source>
</evidence>
<reference evidence="7" key="1">
    <citation type="submission" date="2020-11" db="EMBL/GenBank/DDBJ databases">
        <authorList>
            <person name="Tran Van P."/>
        </authorList>
    </citation>
    <scope>NUCLEOTIDE SEQUENCE</scope>
</reference>
<evidence type="ECO:0000313" key="8">
    <source>
        <dbReference type="Proteomes" id="UP000677054"/>
    </source>
</evidence>
<organism evidence="7">
    <name type="scientific">Darwinula stevensoni</name>
    <dbReference type="NCBI Taxonomy" id="69355"/>
    <lineage>
        <taxon>Eukaryota</taxon>
        <taxon>Metazoa</taxon>
        <taxon>Ecdysozoa</taxon>
        <taxon>Arthropoda</taxon>
        <taxon>Crustacea</taxon>
        <taxon>Oligostraca</taxon>
        <taxon>Ostracoda</taxon>
        <taxon>Podocopa</taxon>
        <taxon>Podocopida</taxon>
        <taxon>Darwinulocopina</taxon>
        <taxon>Darwinuloidea</taxon>
        <taxon>Darwinulidae</taxon>
        <taxon>Darwinula</taxon>
    </lineage>
</organism>
<dbReference type="AlphaFoldDB" id="A0A7R8WYM2"/>
<protein>
    <recommendedName>
        <fullName evidence="4">Large ribosomal subunit protein eL27</fullName>
    </recommendedName>
    <alternativeName>
        <fullName evidence="5">60S ribosomal protein L27</fullName>
    </alternativeName>
</protein>
<feature type="domain" description="KOW" evidence="6">
    <location>
        <begin position="7"/>
        <end position="32"/>
    </location>
</feature>